<dbReference type="EMBL" id="MCFC01000098">
    <property type="protein sequence ID" value="ORY22130.1"/>
    <property type="molecule type" value="Genomic_DNA"/>
</dbReference>
<dbReference type="PANTHER" id="PTHR22852:SF0">
    <property type="entry name" value="DENTICLELESS PROTEIN HOMOLOG"/>
    <property type="match status" value="1"/>
</dbReference>
<feature type="compositionally biased region" description="Polar residues" evidence="4">
    <location>
        <begin position="63"/>
        <end position="77"/>
    </location>
</feature>
<feature type="region of interest" description="Disordered" evidence="4">
    <location>
        <begin position="45"/>
        <end position="88"/>
    </location>
</feature>
<reference evidence="5 6" key="1">
    <citation type="submission" date="2016-07" db="EMBL/GenBank/DDBJ databases">
        <title>Pervasive Adenine N6-methylation of Active Genes in Fungi.</title>
        <authorList>
            <consortium name="DOE Joint Genome Institute"/>
            <person name="Mondo S.J."/>
            <person name="Dannebaum R.O."/>
            <person name="Kuo R.C."/>
            <person name="Labutti K."/>
            <person name="Haridas S."/>
            <person name="Kuo A."/>
            <person name="Salamov A."/>
            <person name="Ahrendt S.R."/>
            <person name="Lipzen A."/>
            <person name="Sullivan W."/>
            <person name="Andreopoulos W.B."/>
            <person name="Clum A."/>
            <person name="Lindquist E."/>
            <person name="Daum C."/>
            <person name="Ramamoorthy G.K."/>
            <person name="Gryganskyi A."/>
            <person name="Culley D."/>
            <person name="Magnuson J.K."/>
            <person name="James T.Y."/>
            <person name="O'Malley M.A."/>
            <person name="Stajich J.E."/>
            <person name="Spatafora J.W."/>
            <person name="Visel A."/>
            <person name="Grigoriev I.V."/>
        </authorList>
    </citation>
    <scope>NUCLEOTIDE SEQUENCE [LARGE SCALE GENOMIC DNA]</scope>
    <source>
        <strain evidence="5 6">68-887.2</strain>
    </source>
</reference>
<evidence type="ECO:0000256" key="3">
    <source>
        <dbReference type="ARBA" id="ARBA00038344"/>
    </source>
</evidence>
<evidence type="ECO:0000256" key="1">
    <source>
        <dbReference type="ARBA" id="ARBA00004906"/>
    </source>
</evidence>
<evidence type="ECO:0000256" key="4">
    <source>
        <dbReference type="SAM" id="MobiDB-lite"/>
    </source>
</evidence>
<keyword evidence="6" id="KW-1185">Reference proteome</keyword>
<gene>
    <name evidence="5" type="ORF">BCR39DRAFT_552195</name>
</gene>
<dbReference type="Pfam" id="PF00400">
    <property type="entry name" value="WD40"/>
    <property type="match status" value="2"/>
</dbReference>
<sequence length="646" mass="69577">MSDSRTPLSSLPTNTPFSFATPAAPKKLAPIFTALSSRSVSTPTYHRTAHCSSSSSSSHIDIPTSSPENIQTPTRDSSSARKRVRITATASASSDILDSCRFSDDDDSSRIHNYFVNAPYNGDGYSFERPKEVVRVPESSKVAVGGEWRRSRRRLGIGMSTGPSGLIGSRTHAIEQEPCQLENYVTSLRGGISPTDLPSTILLPSIHSPTGRPRDFAPALSVVFSNTAKQHDACSARENGTRRMVAIGGEEGGVRILDVDDGLGHHPEERGWWWRAHTNAIFDVKWSSDDSRILTASGDQTSRVHSLTSPTPTLLATLRGHTSSIKTAVFFDPSRSHSDPSNSSIVASAGRDGNILVFDLRCRGRQLRDSAAAPTRRSVRYASGVPGWAPQGDGQVLDPVMSIRNAHGDATKRSAGSRSALKSVTSLIALQSMPGMLASGGNSNGIVKLWDLRFPEATSRSPDPRPSCTAYGVLPDPTIQGSSTRARSLNAMTECPLTGDLYVACGDSRIHTLRPSAANTDDTSPPLPEAIQPRVFANPDFLIRTFYVRLAVSPDGRYLACGNSHDGIMTFDTRDGKGVKVGLGYGGYGREREVSAVDWGKDLLVACADDLATRVYRPNMEARELMRRDPYKAGSEWAGAAQGLMC</sequence>
<dbReference type="SMART" id="SM00320">
    <property type="entry name" value="WD40"/>
    <property type="match status" value="4"/>
</dbReference>
<dbReference type="PANTHER" id="PTHR22852">
    <property type="entry name" value="LETHAL 2 DENTICLELESS PROTEIN RETINOIC ACID-REGULATED NUCLEAR MATRIX-ASSOCIATED PROTEIN"/>
    <property type="match status" value="1"/>
</dbReference>
<evidence type="ECO:0000313" key="5">
    <source>
        <dbReference type="EMBL" id="ORY22130.1"/>
    </source>
</evidence>
<name>A0A1Y2AIL0_9TREE</name>
<dbReference type="InParanoid" id="A0A1Y2AIL0"/>
<proteinExistence type="inferred from homology"/>
<dbReference type="Proteomes" id="UP000193986">
    <property type="component" value="Unassembled WGS sequence"/>
</dbReference>
<dbReference type="AlphaFoldDB" id="A0A1Y2AIL0"/>
<dbReference type="InterPro" id="IPR015943">
    <property type="entry name" value="WD40/YVTN_repeat-like_dom_sf"/>
</dbReference>
<dbReference type="GO" id="GO:0043161">
    <property type="term" value="P:proteasome-mediated ubiquitin-dependent protein catabolic process"/>
    <property type="evidence" value="ECO:0007669"/>
    <property type="project" value="TreeGrafter"/>
</dbReference>
<dbReference type="STRING" id="71784.A0A1Y2AIL0"/>
<comment type="similarity">
    <text evidence="3">Belongs to the WD repeat cdt2 family.</text>
</comment>
<dbReference type="InterPro" id="IPR051865">
    <property type="entry name" value="WD-repeat_CDT2_adapter"/>
</dbReference>
<dbReference type="GO" id="GO:0005634">
    <property type="term" value="C:nucleus"/>
    <property type="evidence" value="ECO:0007669"/>
    <property type="project" value="TreeGrafter"/>
</dbReference>
<dbReference type="FunCoup" id="A0A1Y2AIL0">
    <property type="interactions" value="184"/>
</dbReference>
<organism evidence="5 6">
    <name type="scientific">Naematelia encephala</name>
    <dbReference type="NCBI Taxonomy" id="71784"/>
    <lineage>
        <taxon>Eukaryota</taxon>
        <taxon>Fungi</taxon>
        <taxon>Dikarya</taxon>
        <taxon>Basidiomycota</taxon>
        <taxon>Agaricomycotina</taxon>
        <taxon>Tremellomycetes</taxon>
        <taxon>Tremellales</taxon>
        <taxon>Naemateliaceae</taxon>
        <taxon>Naematelia</taxon>
    </lineage>
</organism>
<protein>
    <submittedName>
        <fullName evidence="5">WD40-repeat-containing domain protein</fullName>
    </submittedName>
</protein>
<accession>A0A1Y2AIL0</accession>
<dbReference type="SUPFAM" id="SSF50978">
    <property type="entry name" value="WD40 repeat-like"/>
    <property type="match status" value="1"/>
</dbReference>
<keyword evidence="2" id="KW-0833">Ubl conjugation pathway</keyword>
<dbReference type="InterPro" id="IPR001680">
    <property type="entry name" value="WD40_rpt"/>
</dbReference>
<dbReference type="GO" id="GO:0030674">
    <property type="term" value="F:protein-macromolecule adaptor activity"/>
    <property type="evidence" value="ECO:0007669"/>
    <property type="project" value="TreeGrafter"/>
</dbReference>
<evidence type="ECO:0000313" key="6">
    <source>
        <dbReference type="Proteomes" id="UP000193986"/>
    </source>
</evidence>
<comment type="caution">
    <text evidence="5">The sequence shown here is derived from an EMBL/GenBank/DDBJ whole genome shotgun (WGS) entry which is preliminary data.</text>
</comment>
<dbReference type="Gene3D" id="2.130.10.10">
    <property type="entry name" value="YVTN repeat-like/Quinoprotein amine dehydrogenase"/>
    <property type="match status" value="2"/>
</dbReference>
<comment type="pathway">
    <text evidence="1">Protein modification; protein ubiquitination.</text>
</comment>
<dbReference type="InterPro" id="IPR036322">
    <property type="entry name" value="WD40_repeat_dom_sf"/>
</dbReference>
<evidence type="ECO:0000256" key="2">
    <source>
        <dbReference type="ARBA" id="ARBA00022786"/>
    </source>
</evidence>
<dbReference type="OrthoDB" id="2096344at2759"/>